<dbReference type="Gene3D" id="3.90.550.10">
    <property type="entry name" value="Spore Coat Polysaccharide Biosynthesis Protein SpsA, Chain A"/>
    <property type="match status" value="1"/>
</dbReference>
<dbReference type="OrthoDB" id="2014201at2759"/>
<dbReference type="Proteomes" id="UP000308768">
    <property type="component" value="Unassembled WGS sequence"/>
</dbReference>
<dbReference type="SUPFAM" id="SSF53448">
    <property type="entry name" value="Nucleotide-diphospho-sugar transferases"/>
    <property type="match status" value="1"/>
</dbReference>
<evidence type="ECO:0008006" key="4">
    <source>
        <dbReference type="Google" id="ProtNLM"/>
    </source>
</evidence>
<feature type="region of interest" description="Disordered" evidence="1">
    <location>
        <begin position="288"/>
        <end position="402"/>
    </location>
</feature>
<feature type="region of interest" description="Disordered" evidence="1">
    <location>
        <begin position="1"/>
        <end position="24"/>
    </location>
</feature>
<feature type="compositionally biased region" description="Low complexity" evidence="1">
    <location>
        <begin position="329"/>
        <end position="346"/>
    </location>
</feature>
<accession>A0A4U0XIQ6</accession>
<dbReference type="EMBL" id="NAJN01000210">
    <property type="protein sequence ID" value="TKA76980.1"/>
    <property type="molecule type" value="Genomic_DNA"/>
</dbReference>
<feature type="compositionally biased region" description="Polar residues" evidence="1">
    <location>
        <begin position="289"/>
        <end position="302"/>
    </location>
</feature>
<proteinExistence type="predicted"/>
<dbReference type="InterPro" id="IPR050587">
    <property type="entry name" value="GNT1/Glycosyltrans_8"/>
</dbReference>
<organism evidence="2 3">
    <name type="scientific">Cryomyces minteri</name>
    <dbReference type="NCBI Taxonomy" id="331657"/>
    <lineage>
        <taxon>Eukaryota</taxon>
        <taxon>Fungi</taxon>
        <taxon>Dikarya</taxon>
        <taxon>Ascomycota</taxon>
        <taxon>Pezizomycotina</taxon>
        <taxon>Dothideomycetes</taxon>
        <taxon>Dothideomycetes incertae sedis</taxon>
        <taxon>Cryomyces</taxon>
    </lineage>
</organism>
<feature type="compositionally biased region" description="Polar residues" evidence="1">
    <location>
        <begin position="348"/>
        <end position="359"/>
    </location>
</feature>
<name>A0A4U0XIQ6_9PEZI</name>
<evidence type="ECO:0000313" key="2">
    <source>
        <dbReference type="EMBL" id="TKA76980.1"/>
    </source>
</evidence>
<protein>
    <recommendedName>
        <fullName evidence="4">Nucleotide-diphospho-sugar transferase</fullName>
    </recommendedName>
</protein>
<feature type="compositionally biased region" description="Pro residues" evidence="1">
    <location>
        <begin position="381"/>
        <end position="399"/>
    </location>
</feature>
<reference evidence="2 3" key="1">
    <citation type="submission" date="2017-03" db="EMBL/GenBank/DDBJ databases">
        <title>Genomes of endolithic fungi from Antarctica.</title>
        <authorList>
            <person name="Coleine C."/>
            <person name="Masonjones S."/>
            <person name="Stajich J.E."/>
        </authorList>
    </citation>
    <scope>NUCLEOTIDE SEQUENCE [LARGE SCALE GENOMIC DNA]</scope>
    <source>
        <strain evidence="2 3">CCFEE 5187</strain>
    </source>
</reference>
<comment type="caution">
    <text evidence="2">The sequence shown here is derived from an EMBL/GenBank/DDBJ whole genome shotgun (WGS) entry which is preliminary data.</text>
</comment>
<dbReference type="STRING" id="331657.A0A4U0XIQ6"/>
<dbReference type="InterPro" id="IPR029044">
    <property type="entry name" value="Nucleotide-diphossugar_trans"/>
</dbReference>
<dbReference type="PANTHER" id="PTHR11183">
    <property type="entry name" value="GLYCOGENIN SUBFAMILY MEMBER"/>
    <property type="match status" value="1"/>
</dbReference>
<dbReference type="AlphaFoldDB" id="A0A4U0XIQ6"/>
<evidence type="ECO:0000256" key="1">
    <source>
        <dbReference type="SAM" id="MobiDB-lite"/>
    </source>
</evidence>
<keyword evidence="3" id="KW-1185">Reference proteome</keyword>
<evidence type="ECO:0000313" key="3">
    <source>
        <dbReference type="Proteomes" id="UP000308768"/>
    </source>
</evidence>
<gene>
    <name evidence="2" type="ORF">B0A49_03462</name>
</gene>
<sequence>MSKWEAHLTRTLPPHADSTAEADSMSDRAATSEFLDHAATPLSPSSAYLSPSPYAYVFYATQDEYACSVLVNIQRLQDVFHTQHRIFVLASLDVSPAYIHAMEVRNVTVSVQTPPRLADGGVGYYQDCLLKLLGFKMHEIDPSLKRVMVLDADQLILKNMDSIFAGLPEVDLAAPRAYWIAKDFFSSTFMLINLSDRLWKTVQDGLAGTKADKYDMDLANELLGDTVMMLPGRYATPNSHWEDWNVPKWYHSKNSTVIAQLNETHTPILPIKPGELIRRSVTEEVHFASGSSFASDSTIQTSSEDDSGADESNIAAGHATDRVIPPSPSAAKNSAAAAKPPTSALSRISPSQLQVPSGQSASNDNSDSDNEADEVSAPFHILPPPPPPPPPAAPSPPLSQRPLYNELTDLQDEVAVLHFFALGKPWTYSLQQVAKARPTAHPIFMEQFRIWRQTAREVCPGRETFVV</sequence>